<dbReference type="Gene3D" id="3.40.50.20">
    <property type="match status" value="1"/>
</dbReference>
<organism evidence="3 4">
    <name type="scientific">Geodermatophilus nigrescens</name>
    <dbReference type="NCBI Taxonomy" id="1070870"/>
    <lineage>
        <taxon>Bacteria</taxon>
        <taxon>Bacillati</taxon>
        <taxon>Actinomycetota</taxon>
        <taxon>Actinomycetes</taxon>
        <taxon>Geodermatophilales</taxon>
        <taxon>Geodermatophilaceae</taxon>
        <taxon>Geodermatophilus</taxon>
    </lineage>
</organism>
<dbReference type="AlphaFoldDB" id="A0A1M5E4I8"/>
<dbReference type="Proteomes" id="UP000184471">
    <property type="component" value="Unassembled WGS sequence"/>
</dbReference>
<name>A0A1M5E4I8_9ACTN</name>
<feature type="binding site" evidence="2">
    <location>
        <position position="79"/>
    </location>
    <ligand>
        <name>substrate</name>
    </ligand>
</feature>
<dbReference type="NCBIfam" id="TIGR03570">
    <property type="entry name" value="NeuD_NnaD"/>
    <property type="match status" value="1"/>
</dbReference>
<evidence type="ECO:0000313" key="4">
    <source>
        <dbReference type="Proteomes" id="UP000184471"/>
    </source>
</evidence>
<dbReference type="OrthoDB" id="3697257at2"/>
<keyword evidence="4" id="KW-1185">Reference proteome</keyword>
<dbReference type="InterPro" id="IPR020019">
    <property type="entry name" value="AcTrfase_PglD-like"/>
</dbReference>
<evidence type="ECO:0000256" key="2">
    <source>
        <dbReference type="PIRSR" id="PIRSR620019-2"/>
    </source>
</evidence>
<sequence length="231" mass="22708">MSGAPRPLVVLGAGGSAREVVQLLRACPDAAGEPVAVTGLLDDDPARAGTSVDGVPVLGPTAAAAEHAGRGALLLACVGSPRDPGSRARLTARLGLPDDAWATVVHPLAAVSPDSTVGAGSVLHAGVVLTVAVTVGRHVYAMPHVVLTHDDEVADAATFGAGVRLAGGVSVGAAAYLGSGALVREHRRIGAGALVGMGSVVVRDVPPGQTWAGNPARPLTPSPAALVEASL</sequence>
<reference evidence="3 4" key="1">
    <citation type="submission" date="2016-11" db="EMBL/GenBank/DDBJ databases">
        <authorList>
            <person name="Jaros S."/>
            <person name="Januszkiewicz K."/>
            <person name="Wedrychowicz H."/>
        </authorList>
    </citation>
    <scope>NUCLEOTIDE SEQUENCE [LARGE SCALE GENOMIC DNA]</scope>
    <source>
        <strain evidence="3 4">DSM 45408</strain>
    </source>
</reference>
<proteinExistence type="predicted"/>
<evidence type="ECO:0000256" key="1">
    <source>
        <dbReference type="PIRSR" id="PIRSR620019-1"/>
    </source>
</evidence>
<gene>
    <name evidence="3" type="ORF">SAMN05444351_0648</name>
</gene>
<accession>A0A1M5E4I8</accession>
<feature type="site" description="Increases basicity of active site His" evidence="1">
    <location>
        <position position="150"/>
    </location>
</feature>
<dbReference type="PANTHER" id="PTHR43300">
    <property type="entry name" value="ACETYLTRANSFERASE"/>
    <property type="match status" value="1"/>
</dbReference>
<dbReference type="EMBL" id="FQVX01000001">
    <property type="protein sequence ID" value="SHF74080.1"/>
    <property type="molecule type" value="Genomic_DNA"/>
</dbReference>
<evidence type="ECO:0000313" key="3">
    <source>
        <dbReference type="EMBL" id="SHF74080.1"/>
    </source>
</evidence>
<dbReference type="PANTHER" id="PTHR43300:SF7">
    <property type="entry name" value="UDP-N-ACETYLBACILLOSAMINE N-ACETYLTRANSFERASE"/>
    <property type="match status" value="1"/>
</dbReference>
<feature type="active site" description="Proton acceptor" evidence="1">
    <location>
        <position position="149"/>
    </location>
</feature>
<dbReference type="STRING" id="1070870.SAMN05444351_0648"/>
<dbReference type="GO" id="GO:0016746">
    <property type="term" value="F:acyltransferase activity"/>
    <property type="evidence" value="ECO:0007669"/>
    <property type="project" value="UniProtKB-KW"/>
</dbReference>
<dbReference type="InterPro" id="IPR050179">
    <property type="entry name" value="Trans_hexapeptide_repeat"/>
</dbReference>
<dbReference type="SUPFAM" id="SSF51161">
    <property type="entry name" value="Trimeric LpxA-like enzymes"/>
    <property type="match status" value="1"/>
</dbReference>
<dbReference type="CDD" id="cd03360">
    <property type="entry name" value="LbH_AT_putative"/>
    <property type="match status" value="1"/>
</dbReference>
<keyword evidence="3" id="KW-0808">Transferase</keyword>
<protein>
    <submittedName>
        <fullName evidence="3">Sugar O-acyltransferase, sialic acid O-acetyltransferase NeuD family</fullName>
    </submittedName>
</protein>
<dbReference type="RefSeq" id="WP_073418594.1">
    <property type="nucleotide sequence ID" value="NZ_FQVX01000001.1"/>
</dbReference>
<dbReference type="Gene3D" id="2.160.10.10">
    <property type="entry name" value="Hexapeptide repeat proteins"/>
    <property type="match status" value="1"/>
</dbReference>
<keyword evidence="3" id="KW-0012">Acyltransferase</keyword>
<dbReference type="InterPro" id="IPR011004">
    <property type="entry name" value="Trimer_LpxA-like_sf"/>
</dbReference>